<reference evidence="17 18" key="1">
    <citation type="submission" date="2018-06" db="EMBL/GenBank/DDBJ databases">
        <authorList>
            <consortium name="Pathogen Informatics"/>
            <person name="Doyle S."/>
        </authorList>
    </citation>
    <scope>NUCLEOTIDE SEQUENCE [LARGE SCALE GENOMIC DNA]</scope>
    <source>
        <strain evidence="17 18">NCTC13163</strain>
    </source>
</reference>
<proteinExistence type="inferred from homology"/>
<comment type="similarity">
    <text evidence="11 12">Belongs to the metallo-beta-lactamase superfamily. RNA-metabolizing metallo-beta-lactamase-like family. Bacterial RNase J subfamily.</text>
</comment>
<keyword evidence="8 15" id="KW-0862">Zinc</keyword>
<evidence type="ECO:0000256" key="9">
    <source>
        <dbReference type="ARBA" id="ARBA00022839"/>
    </source>
</evidence>
<dbReference type="OrthoDB" id="9758375at2"/>
<dbReference type="EC" id="3.1.-.-" evidence="11 12"/>
<feature type="domain" description="Metallo-beta-lactamase" evidence="16">
    <location>
        <begin position="21"/>
        <end position="217"/>
    </location>
</feature>
<feature type="active site" description="Proton donor" evidence="13">
    <location>
        <position position="197"/>
    </location>
</feature>
<evidence type="ECO:0000256" key="14">
    <source>
        <dbReference type="PIRSR" id="PIRSR004803-2"/>
    </source>
</evidence>
<keyword evidence="2 11" id="KW-0963">Cytoplasm</keyword>
<dbReference type="Gene3D" id="3.40.50.10710">
    <property type="entry name" value="Metallo-hydrolase/oxidoreductase"/>
    <property type="match status" value="1"/>
</dbReference>
<dbReference type="CDD" id="cd07714">
    <property type="entry name" value="RNaseJ_MBL-fold"/>
    <property type="match status" value="1"/>
</dbReference>
<evidence type="ECO:0000256" key="6">
    <source>
        <dbReference type="ARBA" id="ARBA00022759"/>
    </source>
</evidence>
<keyword evidence="5 12" id="KW-0479">Metal-binding</keyword>
<sequence length="555" mass="61534">MSKKKTENISVFALGGVGEIGKNMYVVELDDDIFVIDAGLMFPGDEMLGIDIVIPDITYLKENKDRVRAIFITHGHEDHIGGLSYVLRDLKHVPVYGTKLTLGLIEIKLKEAGLLKEVDLRLIDAKTKLTIADHFITFFRVNHSIPDCVGVCIQTSQGAIVHTGDFKFDYTPVDGKQSDFNKLAAIGQRGVLCLLSDSTNAERPGQTGSESLVGAELNDVIYQAEGRVIVASFASNVHRLQQVFAAAEANDRKVAVVGRSMVNIVEVAQKLNYLRFKPKTLVELSQVNRLPDNKVVILTTGSQGEPMAALTRMARNAHKQVNIRLSDTVVIAATPIPGNEKSVSKTIDLLFRSGANVIYNQRKVHVSGHASAEELKLMLNLVKPKYFLPIHGEYRMQMAHSKLAEQVGVKSNNIFIVEKGDVVEFTGRKARMSRKVPAGNVLIDGIGVGDVGNIVLRDRRLLSQDGVVLCVVTLNRKQKKLISGPELISRGFVYMRESEEMISEANRIVTKQIEKSLQAGSDWTELKSNIRERLSVFLFEQTKRRPMILPIIMEI</sequence>
<dbReference type="GO" id="GO:0006364">
    <property type="term" value="P:rRNA processing"/>
    <property type="evidence" value="ECO:0007669"/>
    <property type="project" value="UniProtKB-UniRule"/>
</dbReference>
<feature type="binding site" evidence="11 14">
    <location>
        <begin position="365"/>
        <end position="369"/>
    </location>
    <ligand>
        <name>substrate</name>
    </ligand>
</feature>
<dbReference type="InterPro" id="IPR001279">
    <property type="entry name" value="Metallo-B-lactamas"/>
</dbReference>
<feature type="binding site" evidence="15">
    <location>
        <position position="391"/>
    </location>
    <ligand>
        <name>Zn(2+)</name>
        <dbReference type="ChEBI" id="CHEBI:29105"/>
        <label>1</label>
        <note>catalytic</note>
    </ligand>
</feature>
<feature type="binding site" evidence="15">
    <location>
        <position position="49"/>
    </location>
    <ligand>
        <name>Ca(2+)</name>
        <dbReference type="ChEBI" id="CHEBI:29108"/>
    </ligand>
</feature>
<dbReference type="InterPro" id="IPR041636">
    <property type="entry name" value="RNase_J_C"/>
</dbReference>
<feature type="active site" description="Proton acceptor" evidence="13">
    <location>
        <position position="369"/>
    </location>
</feature>
<evidence type="ECO:0000313" key="18">
    <source>
        <dbReference type="Proteomes" id="UP000254060"/>
    </source>
</evidence>
<feature type="binding site" evidence="15">
    <location>
        <position position="444"/>
    </location>
    <ligand>
        <name>Ca(2+)</name>
        <dbReference type="ChEBI" id="CHEBI:29108"/>
    </ligand>
</feature>
<evidence type="ECO:0000313" key="17">
    <source>
        <dbReference type="EMBL" id="STO08417.1"/>
    </source>
</evidence>
<keyword evidence="10 11" id="KW-0694">RNA-binding</keyword>
<dbReference type="PANTHER" id="PTHR43694">
    <property type="entry name" value="RIBONUCLEASE J"/>
    <property type="match status" value="1"/>
</dbReference>
<evidence type="ECO:0000256" key="7">
    <source>
        <dbReference type="ARBA" id="ARBA00022801"/>
    </source>
</evidence>
<keyword evidence="15" id="KW-0106">Calcium</keyword>
<comment type="subcellular location">
    <subcellularLocation>
        <location evidence="1 11 12">Cytoplasm</location>
    </subcellularLocation>
</comment>
<dbReference type="GO" id="GO:0004521">
    <property type="term" value="F:RNA endonuclease activity"/>
    <property type="evidence" value="ECO:0007669"/>
    <property type="project" value="UniProtKB-UniRule"/>
</dbReference>
<organism evidence="17 18">
    <name type="scientific">Exiguobacterium aurantiacum</name>
    <dbReference type="NCBI Taxonomy" id="33987"/>
    <lineage>
        <taxon>Bacteria</taxon>
        <taxon>Bacillati</taxon>
        <taxon>Bacillota</taxon>
        <taxon>Bacilli</taxon>
        <taxon>Bacillales</taxon>
        <taxon>Bacillales Family XII. Incertae Sedis</taxon>
        <taxon>Exiguobacterium</taxon>
    </lineage>
</organism>
<keyword evidence="3 11" id="KW-0698">rRNA processing</keyword>
<comment type="function">
    <text evidence="11">An RNase that has 5'-3' exonuclease and possibly endonuclease activity. Involved in maturation of rRNA and in some organisms also mRNA maturation and/or decay.</text>
</comment>
<feature type="binding site" evidence="15">
    <location>
        <position position="165"/>
    </location>
    <ligand>
        <name>Zn(2+)</name>
        <dbReference type="ChEBI" id="CHEBI:29105"/>
        <label>1</label>
        <note>catalytic</note>
    </ligand>
</feature>
<dbReference type="PROSITE" id="PS01292">
    <property type="entry name" value="UPF0036"/>
    <property type="match status" value="1"/>
</dbReference>
<evidence type="ECO:0000256" key="1">
    <source>
        <dbReference type="ARBA" id="ARBA00004496"/>
    </source>
</evidence>
<dbReference type="SMART" id="SM00849">
    <property type="entry name" value="Lactamase_B"/>
    <property type="match status" value="1"/>
</dbReference>
<comment type="cofactor">
    <cofactor evidence="15">
        <name>Ca(2+)</name>
        <dbReference type="ChEBI" id="CHEBI:29108"/>
    </cofactor>
    <text evidence="15">Binds 1 Ca(2+) cation per subunit. Seen in 1 crystal structure, it is not clear if it is physiologically important.</text>
</comment>
<dbReference type="InterPro" id="IPR004613">
    <property type="entry name" value="RNase_J"/>
</dbReference>
<dbReference type="InterPro" id="IPR042173">
    <property type="entry name" value="RNase_J_2"/>
</dbReference>
<keyword evidence="6 11" id="KW-0255">Endonuclease</keyword>
<dbReference type="NCBIfam" id="TIGR00649">
    <property type="entry name" value="MG423"/>
    <property type="match status" value="1"/>
</dbReference>
<comment type="cofactor">
    <cofactor evidence="12 15">
        <name>Zn(2+)</name>
        <dbReference type="ChEBI" id="CHEBI:29105"/>
    </cofactor>
    <text evidence="12 15">Binds 2 Zn(2+) ions per subunit. It is not clear if Zn(2+) or Mg(2+) is physiologically important.</text>
</comment>
<dbReference type="Proteomes" id="UP000254060">
    <property type="component" value="Unassembled WGS sequence"/>
</dbReference>
<dbReference type="PIRSF" id="PIRSF004803">
    <property type="entry name" value="RnjA"/>
    <property type="match status" value="1"/>
</dbReference>
<evidence type="ECO:0000256" key="3">
    <source>
        <dbReference type="ARBA" id="ARBA00022552"/>
    </source>
</evidence>
<dbReference type="GO" id="GO:0003723">
    <property type="term" value="F:RNA binding"/>
    <property type="evidence" value="ECO:0007669"/>
    <property type="project" value="UniProtKB-UniRule"/>
</dbReference>
<feature type="binding site" evidence="15">
    <location>
        <position position="79"/>
    </location>
    <ligand>
        <name>Zn(2+)</name>
        <dbReference type="ChEBI" id="CHEBI:29105"/>
        <label>2</label>
        <note>catalytic</note>
    </ligand>
</feature>
<dbReference type="Pfam" id="PF00753">
    <property type="entry name" value="Lactamase_B"/>
    <property type="match status" value="1"/>
</dbReference>
<dbReference type="EMBL" id="UGGP01000001">
    <property type="protein sequence ID" value="STO08417.1"/>
    <property type="molecule type" value="Genomic_DNA"/>
</dbReference>
<dbReference type="Pfam" id="PF17770">
    <property type="entry name" value="RNase_J_C"/>
    <property type="match status" value="1"/>
</dbReference>
<evidence type="ECO:0000256" key="8">
    <source>
        <dbReference type="ARBA" id="ARBA00022833"/>
    </source>
</evidence>
<evidence type="ECO:0000256" key="2">
    <source>
        <dbReference type="ARBA" id="ARBA00022490"/>
    </source>
</evidence>
<dbReference type="Gene3D" id="3.60.15.10">
    <property type="entry name" value="Ribonuclease Z/Hydroxyacylglutathione hydrolase-like"/>
    <property type="match status" value="1"/>
</dbReference>
<feature type="binding site" evidence="15">
    <location>
        <position position="76"/>
    </location>
    <ligand>
        <name>Zn(2+)</name>
        <dbReference type="ChEBI" id="CHEBI:29105"/>
        <label>1</label>
        <note>catalytic</note>
    </ligand>
</feature>
<dbReference type="HAMAP" id="MF_01491">
    <property type="entry name" value="RNase_J_bact"/>
    <property type="match status" value="1"/>
</dbReference>
<dbReference type="Gene3D" id="3.10.20.580">
    <property type="match status" value="1"/>
</dbReference>
<dbReference type="InterPro" id="IPR001587">
    <property type="entry name" value="RNase_J_CS"/>
</dbReference>
<dbReference type="GO" id="GO:0004534">
    <property type="term" value="F:5'-3' RNA exonuclease activity"/>
    <property type="evidence" value="ECO:0007669"/>
    <property type="project" value="UniProtKB-UniRule"/>
</dbReference>
<keyword evidence="7 11" id="KW-0378">Hydrolase</keyword>
<evidence type="ECO:0000256" key="11">
    <source>
        <dbReference type="HAMAP-Rule" id="MF_01491"/>
    </source>
</evidence>
<accession>A0A377FUC5</accession>
<evidence type="ECO:0000256" key="10">
    <source>
        <dbReference type="ARBA" id="ARBA00022884"/>
    </source>
</evidence>
<dbReference type="FunFam" id="3.10.20.580:FF:000001">
    <property type="entry name" value="Ribonuclease J"/>
    <property type="match status" value="1"/>
</dbReference>
<dbReference type="InterPro" id="IPR011108">
    <property type="entry name" value="RMMBL"/>
</dbReference>
<comment type="subunit">
    <text evidence="11">Homodimer, may be a subunit of the RNA degradosome.</text>
</comment>
<feature type="binding site" evidence="15">
    <location>
        <position position="74"/>
    </location>
    <ligand>
        <name>Zn(2+)</name>
        <dbReference type="ChEBI" id="CHEBI:29105"/>
        <label>1</label>
        <note>catalytic</note>
    </ligand>
</feature>
<feature type="binding site" evidence="15">
    <location>
        <position position="78"/>
    </location>
    <ligand>
        <name>Zn(2+)</name>
        <dbReference type="ChEBI" id="CHEBI:29105"/>
        <label>2</label>
        <note>catalytic</note>
    </ligand>
</feature>
<dbReference type="STRING" id="1397694.GCA_000702585_02283"/>
<dbReference type="Pfam" id="PF07521">
    <property type="entry name" value="RMMBL"/>
    <property type="match status" value="1"/>
</dbReference>
<dbReference type="RefSeq" id="WP_024370151.1">
    <property type="nucleotide sequence ID" value="NZ_UGGP01000001.1"/>
</dbReference>
<feature type="binding site" evidence="15">
    <location>
        <position position="143"/>
    </location>
    <ligand>
        <name>Zn(2+)</name>
        <dbReference type="ChEBI" id="CHEBI:29105"/>
        <label>1</label>
        <note>catalytic</note>
    </ligand>
</feature>
<evidence type="ECO:0000259" key="16">
    <source>
        <dbReference type="SMART" id="SM00849"/>
    </source>
</evidence>
<keyword evidence="4 11" id="KW-0540">Nuclease</keyword>
<dbReference type="AlphaFoldDB" id="A0A377FUC5"/>
<evidence type="ECO:0000256" key="12">
    <source>
        <dbReference type="PIRNR" id="PIRNR004803"/>
    </source>
</evidence>
<name>A0A377FUC5_9BACL</name>
<dbReference type="InterPro" id="IPR055132">
    <property type="entry name" value="RNase_J_b_CASP"/>
</dbReference>
<keyword evidence="9 11" id="KW-0269">Exonuclease</keyword>
<gene>
    <name evidence="17" type="primary">rnjB</name>
    <name evidence="11" type="synonym">rnj</name>
    <name evidence="17" type="ORF">NCTC13163_01787</name>
</gene>
<feature type="binding site" evidence="15">
    <location>
        <position position="51"/>
    </location>
    <ligand>
        <name>Ca(2+)</name>
        <dbReference type="ChEBI" id="CHEBI:29108"/>
    </ligand>
</feature>
<dbReference type="GO" id="GO:0005737">
    <property type="term" value="C:cytoplasm"/>
    <property type="evidence" value="ECO:0007669"/>
    <property type="project" value="UniProtKB-SubCell"/>
</dbReference>
<dbReference type="InterPro" id="IPR030854">
    <property type="entry name" value="RNase_J_bac"/>
</dbReference>
<dbReference type="Pfam" id="PF22505">
    <property type="entry name" value="RNase_J_b_CASP"/>
    <property type="match status" value="1"/>
</dbReference>
<dbReference type="SUPFAM" id="SSF56281">
    <property type="entry name" value="Metallo-hydrolase/oxidoreductase"/>
    <property type="match status" value="1"/>
</dbReference>
<protein>
    <recommendedName>
        <fullName evidence="11 12">Ribonuclease J</fullName>
        <shortName evidence="11">RNase J</shortName>
        <ecNumber evidence="11 12">3.1.-.-</ecNumber>
    </recommendedName>
</protein>
<dbReference type="PANTHER" id="PTHR43694:SF4">
    <property type="entry name" value="RIBONUCLEASE J 2"/>
    <property type="match status" value="1"/>
</dbReference>
<feature type="binding site" evidence="14">
    <location>
        <begin position="234"/>
        <end position="236"/>
    </location>
    <ligand>
        <name>substrate</name>
    </ligand>
</feature>
<evidence type="ECO:0000256" key="15">
    <source>
        <dbReference type="PIRSR" id="PIRSR004803-3"/>
    </source>
</evidence>
<dbReference type="GO" id="GO:0008270">
    <property type="term" value="F:zinc ion binding"/>
    <property type="evidence" value="ECO:0007669"/>
    <property type="project" value="InterPro"/>
</dbReference>
<evidence type="ECO:0000256" key="4">
    <source>
        <dbReference type="ARBA" id="ARBA00022722"/>
    </source>
</evidence>
<evidence type="ECO:0000256" key="13">
    <source>
        <dbReference type="PIRSR" id="PIRSR004803-1"/>
    </source>
</evidence>
<evidence type="ECO:0000256" key="5">
    <source>
        <dbReference type="ARBA" id="ARBA00022723"/>
    </source>
</evidence>
<dbReference type="InterPro" id="IPR036866">
    <property type="entry name" value="RibonucZ/Hydroxyglut_hydro"/>
</dbReference>